<dbReference type="InterPro" id="IPR002410">
    <property type="entry name" value="Peptidase_S33"/>
</dbReference>
<proteinExistence type="inferred from homology"/>
<dbReference type="Pfam" id="PF00561">
    <property type="entry name" value="Abhydrolase_1"/>
    <property type="match status" value="1"/>
</dbReference>
<dbReference type="InterPro" id="IPR005944">
    <property type="entry name" value="Pro_iminopeptidase"/>
</dbReference>
<protein>
    <recommendedName>
        <fullName evidence="8 10">Proline iminopeptidase</fullName>
        <shortName evidence="8">PIP</shortName>
        <ecNumber evidence="8 10">3.4.11.5</ecNumber>
    </recommendedName>
    <alternativeName>
        <fullName evidence="8">Prolyl aminopeptidase</fullName>
    </alternativeName>
</protein>
<evidence type="ECO:0000256" key="8">
    <source>
        <dbReference type="PIRNR" id="PIRNR006431"/>
    </source>
</evidence>
<evidence type="ECO:0000313" key="13">
    <source>
        <dbReference type="Proteomes" id="UP000237947"/>
    </source>
</evidence>
<evidence type="ECO:0000256" key="4">
    <source>
        <dbReference type="ARBA" id="ARBA00022438"/>
    </source>
</evidence>
<feature type="active site" description="Proton donor" evidence="9">
    <location>
        <position position="293"/>
    </location>
</feature>
<dbReference type="OrthoDB" id="9775557at2"/>
<dbReference type="KEGG" id="fsa:C5Q98_00395"/>
<keyword evidence="6 8" id="KW-0645">Protease</keyword>
<reference evidence="13" key="1">
    <citation type="submission" date="2018-02" db="EMBL/GenBank/DDBJ databases">
        <authorList>
            <person name="Holder M.E."/>
            <person name="Ajami N.J."/>
            <person name="Petrosino J.F."/>
        </authorList>
    </citation>
    <scope>NUCLEOTIDE SEQUENCE [LARGE SCALE GENOMIC DNA]</scope>
    <source>
        <strain evidence="13">CCUG 47711</strain>
    </source>
</reference>
<evidence type="ECO:0000259" key="11">
    <source>
        <dbReference type="Pfam" id="PF00561"/>
    </source>
</evidence>
<evidence type="ECO:0000256" key="10">
    <source>
        <dbReference type="RuleBase" id="RU003421"/>
    </source>
</evidence>
<evidence type="ECO:0000256" key="7">
    <source>
        <dbReference type="ARBA" id="ARBA00022801"/>
    </source>
</evidence>
<accession>A0A2S0KLB4</accession>
<dbReference type="PIRSF" id="PIRSF006431">
    <property type="entry name" value="Pept_S33"/>
    <property type="match status" value="1"/>
</dbReference>
<evidence type="ECO:0000256" key="5">
    <source>
        <dbReference type="ARBA" id="ARBA00022490"/>
    </source>
</evidence>
<keyword evidence="5 8" id="KW-0963">Cytoplasm</keyword>
<evidence type="ECO:0000256" key="1">
    <source>
        <dbReference type="ARBA" id="ARBA00001585"/>
    </source>
</evidence>
<feature type="active site" evidence="9">
    <location>
        <position position="265"/>
    </location>
</feature>
<dbReference type="PRINTS" id="PR00111">
    <property type="entry name" value="ABHYDROLASE"/>
</dbReference>
<evidence type="ECO:0000256" key="3">
    <source>
        <dbReference type="ARBA" id="ARBA00010088"/>
    </source>
</evidence>
<organism evidence="12 13">
    <name type="scientific">Fastidiosipila sanguinis</name>
    <dbReference type="NCBI Taxonomy" id="236753"/>
    <lineage>
        <taxon>Bacteria</taxon>
        <taxon>Bacillati</taxon>
        <taxon>Bacillota</taxon>
        <taxon>Clostridia</taxon>
        <taxon>Eubacteriales</taxon>
        <taxon>Oscillospiraceae</taxon>
        <taxon>Fastidiosipila</taxon>
    </lineage>
</organism>
<evidence type="ECO:0000313" key="12">
    <source>
        <dbReference type="EMBL" id="AVM41779.1"/>
    </source>
</evidence>
<dbReference type="GO" id="GO:0004177">
    <property type="term" value="F:aminopeptidase activity"/>
    <property type="evidence" value="ECO:0007669"/>
    <property type="project" value="UniProtKB-UniRule"/>
</dbReference>
<feature type="domain" description="AB hydrolase-1" evidence="11">
    <location>
        <begin position="37"/>
        <end position="298"/>
    </location>
</feature>
<evidence type="ECO:0000256" key="9">
    <source>
        <dbReference type="PIRSR" id="PIRSR006431-1"/>
    </source>
</evidence>
<keyword evidence="13" id="KW-1185">Reference proteome</keyword>
<comment type="similarity">
    <text evidence="3 8 10">Belongs to the peptidase S33 family.</text>
</comment>
<dbReference type="RefSeq" id="WP_106011767.1">
    <property type="nucleotide sequence ID" value="NZ_CP027226.1"/>
</dbReference>
<name>A0A2S0KLB4_9FIRM</name>
<dbReference type="PRINTS" id="PR00793">
    <property type="entry name" value="PROAMNOPTASE"/>
</dbReference>
<feature type="active site" description="Nucleophile" evidence="9">
    <location>
        <position position="111"/>
    </location>
</feature>
<dbReference type="GO" id="GO:0006508">
    <property type="term" value="P:proteolysis"/>
    <property type="evidence" value="ECO:0007669"/>
    <property type="project" value="UniProtKB-KW"/>
</dbReference>
<comment type="catalytic activity">
    <reaction evidence="1 8 10">
        <text>Release of N-terminal proline from a peptide.</text>
        <dbReference type="EC" id="3.4.11.5"/>
    </reaction>
</comment>
<dbReference type="SUPFAM" id="SSF53474">
    <property type="entry name" value="alpha/beta-Hydrolases"/>
    <property type="match status" value="1"/>
</dbReference>
<dbReference type="PANTHER" id="PTHR43722">
    <property type="entry name" value="PROLINE IMINOPEPTIDASE"/>
    <property type="match status" value="1"/>
</dbReference>
<dbReference type="NCBIfam" id="TIGR01249">
    <property type="entry name" value="pro_imino_pep_1"/>
    <property type="match status" value="1"/>
</dbReference>
<dbReference type="PANTHER" id="PTHR43722:SF1">
    <property type="entry name" value="PROLINE IMINOPEPTIDASE"/>
    <property type="match status" value="1"/>
</dbReference>
<sequence length="312" mass="35759">MDFSGYDNHQLNKAFHLQVDDIHKIYIEDVGNPEGIPVIFLHGGPGGGINEKSRSFFHPNSFHTILFDQRGVGKSEPFLCLENNTVLDSVADIEKIREYYGFESWIVFGGSYGSTLALAYAIHHPERVRSLILRGIFLGRKADIDWLYNGGAAQFFPEEFARFKNYIPEAEQNDLVDAYYKLMLKSDISRAEACKRWSDWETAVSTLLPKEIDYAAEVTDGELSLGLMEAHYFANRMFWYEDNYLLNRADRLGKIPMHIFHGRYDINCRPVGAYELQQACPHAKLHFVEASGHSSFETAMHEALVNQMDELW</sequence>
<evidence type="ECO:0000256" key="6">
    <source>
        <dbReference type="ARBA" id="ARBA00022670"/>
    </source>
</evidence>
<comment type="subcellular location">
    <subcellularLocation>
        <location evidence="2 8">Cytoplasm</location>
    </subcellularLocation>
</comment>
<keyword evidence="7 8" id="KW-0378">Hydrolase</keyword>
<dbReference type="Gene3D" id="3.40.50.1820">
    <property type="entry name" value="alpha/beta hydrolase"/>
    <property type="match status" value="1"/>
</dbReference>
<keyword evidence="4 8" id="KW-0031">Aminopeptidase</keyword>
<dbReference type="Proteomes" id="UP000237947">
    <property type="component" value="Chromosome"/>
</dbReference>
<dbReference type="InterPro" id="IPR000073">
    <property type="entry name" value="AB_hydrolase_1"/>
</dbReference>
<dbReference type="GO" id="GO:0005737">
    <property type="term" value="C:cytoplasm"/>
    <property type="evidence" value="ECO:0007669"/>
    <property type="project" value="UniProtKB-SubCell"/>
</dbReference>
<evidence type="ECO:0000256" key="2">
    <source>
        <dbReference type="ARBA" id="ARBA00004496"/>
    </source>
</evidence>
<dbReference type="AlphaFoldDB" id="A0A2S0KLB4"/>
<gene>
    <name evidence="12" type="primary">pip</name>
    <name evidence="12" type="ORF">C5Q98_00395</name>
</gene>
<dbReference type="EMBL" id="CP027226">
    <property type="protein sequence ID" value="AVM41779.1"/>
    <property type="molecule type" value="Genomic_DNA"/>
</dbReference>
<dbReference type="EC" id="3.4.11.5" evidence="8 10"/>
<dbReference type="InterPro" id="IPR029058">
    <property type="entry name" value="AB_hydrolase_fold"/>
</dbReference>